<organism evidence="6 7">
    <name type="scientific">Melittangium boletus DSM 14713</name>
    <dbReference type="NCBI Taxonomy" id="1294270"/>
    <lineage>
        <taxon>Bacteria</taxon>
        <taxon>Pseudomonadati</taxon>
        <taxon>Myxococcota</taxon>
        <taxon>Myxococcia</taxon>
        <taxon>Myxococcales</taxon>
        <taxon>Cystobacterineae</taxon>
        <taxon>Archangiaceae</taxon>
        <taxon>Melittangium</taxon>
    </lineage>
</organism>
<sequence length="686" mass="71971">MHSPRAVRALCCFWGLVLSGCVRSLPAPEEARASEAAIAAWEEQRSLAEGRLVALAERGSPAVRLRALRALARIQDPSTVGVLLKAVGDGSASVREEAAFALGVMALSWEPLQEEEKARMTRALLAAEAVEKDEGARRALLEALGRLATPDAVARLGARLSHETGELAGRAALALGVAMRQGATMANVPFARAGELLRVSQPESSRYGGAYLLANAKRAEALPGLRRCLGDEAPDVRALCVKGMGEVGGPEDAAVVGARLADEVPRVAAEAARALAKLASRCVGDCTALDALAGMAPRAEHVARGDSAAGHAWLALAQQGLPEVGRRVLVSLRRALQEALPAAVSDVARDDVLNLDCRLAAAMDRQRGVLDEVLRCGGERIPEGWRLALGLQEVARSSVSKGAVGAVRYLTHPDARVKLAALAVVSAHPVREAAEPVRALLSGADAVVAASAASTAGVLRDMRALPGVRALAERVPEEPDLAEPVASGWVALAGKDAEELLRSWLAHPHANVRRVAAASLSSLTGKPVRAPHRALPEDARRSEAAAPGTTLTFRTRKGDFTVALDAGAPLTSGNLVALARQGYFRGLTFHRVVPDFVAQGGDPRGDGEGGPGYSIRCEITRRAYRRGVLGMALSGKDTGGSQFFFTHAPQPHLDGRYTAFGEVTRGMEVVDRLLEGDTLIDVGVSP</sequence>
<dbReference type="InterPro" id="IPR020892">
    <property type="entry name" value="Cyclophilin-type_PPIase_CS"/>
</dbReference>
<dbReference type="EMBL" id="CP022163">
    <property type="protein sequence ID" value="ATB34536.1"/>
    <property type="molecule type" value="Genomic_DNA"/>
</dbReference>
<dbReference type="PRINTS" id="PR00153">
    <property type="entry name" value="CSAPPISMRASE"/>
</dbReference>
<dbReference type="Gene3D" id="1.25.10.10">
    <property type="entry name" value="Leucine-rich Repeat Variant"/>
    <property type="match status" value="3"/>
</dbReference>
<reference evidence="6 7" key="1">
    <citation type="submission" date="2017-06" db="EMBL/GenBank/DDBJ databases">
        <authorList>
            <person name="Kim H.J."/>
            <person name="Triplett B.A."/>
        </authorList>
    </citation>
    <scope>NUCLEOTIDE SEQUENCE [LARGE SCALE GENOMIC DNA]</scope>
    <source>
        <strain evidence="6 7">DSM 14713</strain>
    </source>
</reference>
<evidence type="ECO:0000256" key="4">
    <source>
        <dbReference type="ARBA" id="ARBA00023235"/>
    </source>
</evidence>
<dbReference type="PANTHER" id="PTHR45625:SF4">
    <property type="entry name" value="PEPTIDYLPROLYL ISOMERASE DOMAIN AND WD REPEAT-CONTAINING PROTEIN 1"/>
    <property type="match status" value="1"/>
</dbReference>
<dbReference type="InterPro" id="IPR011989">
    <property type="entry name" value="ARM-like"/>
</dbReference>
<dbReference type="InterPro" id="IPR002130">
    <property type="entry name" value="Cyclophilin-type_PPIase_dom"/>
</dbReference>
<dbReference type="GO" id="GO:0006457">
    <property type="term" value="P:protein folding"/>
    <property type="evidence" value="ECO:0007669"/>
    <property type="project" value="InterPro"/>
</dbReference>
<proteinExistence type="inferred from homology"/>
<keyword evidence="4 6" id="KW-0413">Isomerase</keyword>
<comment type="similarity">
    <text evidence="1">Belongs to the cyclophilin-type PPIase family.</text>
</comment>
<dbReference type="KEGG" id="mbd:MEBOL_008041"/>
<evidence type="ECO:0000313" key="6">
    <source>
        <dbReference type="EMBL" id="ATB34536.1"/>
    </source>
</evidence>
<dbReference type="PROSITE" id="PS00170">
    <property type="entry name" value="CSA_PPIASE_1"/>
    <property type="match status" value="1"/>
</dbReference>
<dbReference type="GO" id="GO:0003755">
    <property type="term" value="F:peptidyl-prolyl cis-trans isomerase activity"/>
    <property type="evidence" value="ECO:0007669"/>
    <property type="project" value="UniProtKB-KW"/>
</dbReference>
<dbReference type="PANTHER" id="PTHR45625">
    <property type="entry name" value="PEPTIDYL-PROLYL CIS-TRANS ISOMERASE-RELATED"/>
    <property type="match status" value="1"/>
</dbReference>
<dbReference type="CDD" id="cd00317">
    <property type="entry name" value="cyclophilin"/>
    <property type="match status" value="1"/>
</dbReference>
<dbReference type="OrthoDB" id="9807797at2"/>
<dbReference type="Pfam" id="PF00160">
    <property type="entry name" value="Pro_isomerase"/>
    <property type="match status" value="1"/>
</dbReference>
<accession>A0A250IUD0</accession>
<dbReference type="InterPro" id="IPR044666">
    <property type="entry name" value="Cyclophilin_A-like"/>
</dbReference>
<dbReference type="Pfam" id="PF13646">
    <property type="entry name" value="HEAT_2"/>
    <property type="match status" value="2"/>
</dbReference>
<name>A0A250IUD0_9BACT</name>
<dbReference type="AlphaFoldDB" id="A0A250IUD0"/>
<keyword evidence="7" id="KW-1185">Reference proteome</keyword>
<dbReference type="SUPFAM" id="SSF50891">
    <property type="entry name" value="Cyclophilin-like"/>
    <property type="match status" value="1"/>
</dbReference>
<dbReference type="PROSITE" id="PS51257">
    <property type="entry name" value="PROKAR_LIPOPROTEIN"/>
    <property type="match status" value="1"/>
</dbReference>
<evidence type="ECO:0000313" key="7">
    <source>
        <dbReference type="Proteomes" id="UP000217289"/>
    </source>
</evidence>
<protein>
    <recommendedName>
        <fullName evidence="2">peptidylprolyl isomerase</fullName>
        <ecNumber evidence="2">5.2.1.8</ecNumber>
    </recommendedName>
</protein>
<evidence type="ECO:0000259" key="5">
    <source>
        <dbReference type="PROSITE" id="PS50072"/>
    </source>
</evidence>
<feature type="domain" description="PPIase cyclophilin-type" evidence="5">
    <location>
        <begin position="558"/>
        <end position="686"/>
    </location>
</feature>
<dbReference type="SMART" id="SM00567">
    <property type="entry name" value="EZ_HEAT"/>
    <property type="match status" value="5"/>
</dbReference>
<dbReference type="SUPFAM" id="SSF48371">
    <property type="entry name" value="ARM repeat"/>
    <property type="match status" value="2"/>
</dbReference>
<evidence type="ECO:0000256" key="2">
    <source>
        <dbReference type="ARBA" id="ARBA00013194"/>
    </source>
</evidence>
<keyword evidence="3" id="KW-0697">Rotamase</keyword>
<dbReference type="EC" id="5.2.1.8" evidence="2"/>
<dbReference type="PROSITE" id="PS50072">
    <property type="entry name" value="CSA_PPIASE_2"/>
    <property type="match status" value="1"/>
</dbReference>
<dbReference type="RefSeq" id="WP_095982423.1">
    <property type="nucleotide sequence ID" value="NZ_CP022163.1"/>
</dbReference>
<evidence type="ECO:0000256" key="3">
    <source>
        <dbReference type="ARBA" id="ARBA00023110"/>
    </source>
</evidence>
<dbReference type="InterPro" id="IPR016024">
    <property type="entry name" value="ARM-type_fold"/>
</dbReference>
<dbReference type="Gene3D" id="2.40.100.10">
    <property type="entry name" value="Cyclophilin-like"/>
    <property type="match status" value="1"/>
</dbReference>
<dbReference type="InterPro" id="IPR029000">
    <property type="entry name" value="Cyclophilin-like_dom_sf"/>
</dbReference>
<evidence type="ECO:0000256" key="1">
    <source>
        <dbReference type="ARBA" id="ARBA00007365"/>
    </source>
</evidence>
<dbReference type="InterPro" id="IPR004155">
    <property type="entry name" value="PBS_lyase_HEAT"/>
</dbReference>
<gene>
    <name evidence="6" type="ORF">MEBOL_008041</name>
</gene>
<dbReference type="Proteomes" id="UP000217289">
    <property type="component" value="Chromosome"/>
</dbReference>